<dbReference type="Proteomes" id="UP001151760">
    <property type="component" value="Unassembled WGS sequence"/>
</dbReference>
<name>A0ABQ5GVS5_9ASTR</name>
<sequence length="134" mass="14876">MSTPKVERGRSEERIGGHGEASSLQIRTSRESDLDSRSGQPGLPVGRDLRRASWLYAYRSTRLYLCVSVSQTHDNAHTGSGEGEGGLRREVRSLDSLCLYLSLRHARNHTTIDIKSVVSLSVSAYFTHEVNMIS</sequence>
<proteinExistence type="predicted"/>
<comment type="caution">
    <text evidence="2">The sequence shown here is derived from an EMBL/GenBank/DDBJ whole genome shotgun (WGS) entry which is preliminary data.</text>
</comment>
<accession>A0ABQ5GVS5</accession>
<evidence type="ECO:0000313" key="3">
    <source>
        <dbReference type="Proteomes" id="UP001151760"/>
    </source>
</evidence>
<protein>
    <submittedName>
        <fullName evidence="2">Uncharacterized protein</fullName>
    </submittedName>
</protein>
<feature type="region of interest" description="Disordered" evidence="1">
    <location>
        <begin position="1"/>
        <end position="46"/>
    </location>
</feature>
<keyword evidence="3" id="KW-1185">Reference proteome</keyword>
<evidence type="ECO:0000313" key="2">
    <source>
        <dbReference type="EMBL" id="GJT79200.1"/>
    </source>
</evidence>
<gene>
    <name evidence="2" type="ORF">Tco_1053542</name>
</gene>
<organism evidence="2 3">
    <name type="scientific">Tanacetum coccineum</name>
    <dbReference type="NCBI Taxonomy" id="301880"/>
    <lineage>
        <taxon>Eukaryota</taxon>
        <taxon>Viridiplantae</taxon>
        <taxon>Streptophyta</taxon>
        <taxon>Embryophyta</taxon>
        <taxon>Tracheophyta</taxon>
        <taxon>Spermatophyta</taxon>
        <taxon>Magnoliopsida</taxon>
        <taxon>eudicotyledons</taxon>
        <taxon>Gunneridae</taxon>
        <taxon>Pentapetalae</taxon>
        <taxon>asterids</taxon>
        <taxon>campanulids</taxon>
        <taxon>Asterales</taxon>
        <taxon>Asteraceae</taxon>
        <taxon>Asteroideae</taxon>
        <taxon>Anthemideae</taxon>
        <taxon>Anthemidinae</taxon>
        <taxon>Tanacetum</taxon>
    </lineage>
</organism>
<reference evidence="2" key="1">
    <citation type="journal article" date="2022" name="Int. J. Mol. Sci.">
        <title>Draft Genome of Tanacetum Coccineum: Genomic Comparison of Closely Related Tanacetum-Family Plants.</title>
        <authorList>
            <person name="Yamashiro T."/>
            <person name="Shiraishi A."/>
            <person name="Nakayama K."/>
            <person name="Satake H."/>
        </authorList>
    </citation>
    <scope>NUCLEOTIDE SEQUENCE</scope>
</reference>
<evidence type="ECO:0000256" key="1">
    <source>
        <dbReference type="SAM" id="MobiDB-lite"/>
    </source>
</evidence>
<feature type="compositionally biased region" description="Basic and acidic residues" evidence="1">
    <location>
        <begin position="1"/>
        <end position="17"/>
    </location>
</feature>
<reference evidence="2" key="2">
    <citation type="submission" date="2022-01" db="EMBL/GenBank/DDBJ databases">
        <authorList>
            <person name="Yamashiro T."/>
            <person name="Shiraishi A."/>
            <person name="Satake H."/>
            <person name="Nakayama K."/>
        </authorList>
    </citation>
    <scope>NUCLEOTIDE SEQUENCE</scope>
</reference>
<dbReference type="EMBL" id="BQNB010018877">
    <property type="protein sequence ID" value="GJT79200.1"/>
    <property type="molecule type" value="Genomic_DNA"/>
</dbReference>